<keyword evidence="5" id="KW-0963">Cytoplasm</keyword>
<dbReference type="InterPro" id="IPR038422">
    <property type="entry name" value="Cut8/Sts1_sf"/>
</dbReference>
<keyword evidence="8" id="KW-1185">Reference proteome</keyword>
<dbReference type="Gene3D" id="1.20.58.1590">
    <property type="entry name" value="Tethering factor for nuclear proteasome Cut8/Sts1"/>
    <property type="match status" value="1"/>
</dbReference>
<feature type="compositionally biased region" description="Basic and acidic residues" evidence="6">
    <location>
        <begin position="77"/>
        <end position="91"/>
    </location>
</feature>
<dbReference type="InterPro" id="IPR013868">
    <property type="entry name" value="Cut8/Sts1_fam"/>
</dbReference>
<dbReference type="GO" id="GO:0005737">
    <property type="term" value="C:cytoplasm"/>
    <property type="evidence" value="ECO:0007669"/>
    <property type="project" value="UniProtKB-SubCell"/>
</dbReference>
<dbReference type="Proteomes" id="UP000189580">
    <property type="component" value="Chromosome d"/>
</dbReference>
<dbReference type="RefSeq" id="XP_018736442.1">
    <property type="nucleotide sequence ID" value="XM_018882022.1"/>
</dbReference>
<dbReference type="GeneID" id="30037102"/>
<dbReference type="GO" id="GO:0031144">
    <property type="term" value="P:proteasome localization"/>
    <property type="evidence" value="ECO:0007669"/>
    <property type="project" value="UniProtKB-UniRule"/>
</dbReference>
<feature type="region of interest" description="Disordered" evidence="6">
    <location>
        <begin position="22"/>
        <end position="41"/>
    </location>
</feature>
<comment type="subunit">
    <text evidence="5">Binds the proteasome.</text>
</comment>
<evidence type="ECO:0000256" key="1">
    <source>
        <dbReference type="ARBA" id="ARBA00006199"/>
    </source>
</evidence>
<comment type="similarity">
    <text evidence="1 5">Belongs to the cut8/STS1 family.</text>
</comment>
<proteinExistence type="inferred from homology"/>
<dbReference type="PANTHER" id="PTHR28032">
    <property type="entry name" value="FI02826P"/>
    <property type="match status" value="1"/>
</dbReference>
<feature type="compositionally biased region" description="Polar residues" evidence="6">
    <location>
        <begin position="123"/>
        <end position="135"/>
    </location>
</feature>
<keyword evidence="3 5" id="KW-0653">Protein transport</keyword>
<accession>A0A167EEB8</accession>
<evidence type="ECO:0000313" key="7">
    <source>
        <dbReference type="EMBL" id="ANB13965.1"/>
    </source>
</evidence>
<comment type="subcellular location">
    <subcellularLocation>
        <location evidence="5">Cytoplasm</location>
    </subcellularLocation>
    <subcellularLocation>
        <location evidence="5">Nucleus</location>
    </subcellularLocation>
</comment>
<evidence type="ECO:0000256" key="3">
    <source>
        <dbReference type="ARBA" id="ARBA00022927"/>
    </source>
</evidence>
<protein>
    <recommendedName>
        <fullName evidence="2 5">Tethering factor for nuclear proteasome STS1</fullName>
    </recommendedName>
</protein>
<sequence length="406" mass="44420">MVVSAVLPPRTGWGFEFASSSESASQVQDRPGGQFGSPVFGLAGENNSGVSAGATGFAGAATAPSTPTLRSGKRKMNSMDRYDSDEDHNIENDNDNDVYDEYDEHRNFASHSQSRLNGGGPSGTRSVPGSAFRGSNSSVLNSEMDLFSSSFQKRLSTGVSNRLKAHATGSKVSKRARTHTAMGHPLPIGRILESLDKKNLRSIIENLCQTHPYLVGEISNLAPRITVSTAIEHLKNLLSAVYNSLPFKGDQRGDYAYLRVRPAVEEFLSALSDYTSNFLPPTESQPSNTLAFLDSATDLLHQLPVWSNPVNNHHQWVCYDDIASAWIVAIREASKRAGGLGLVHDGWQVKLDKHNEKSDDRLKDAVACIRNELSWLNSNNDEANSTPKQNIFSIYNPHSQTPSMWT</sequence>
<organism evidence="7 8">
    <name type="scientific">Sugiyamaella lignohabitans</name>
    <dbReference type="NCBI Taxonomy" id="796027"/>
    <lineage>
        <taxon>Eukaryota</taxon>
        <taxon>Fungi</taxon>
        <taxon>Dikarya</taxon>
        <taxon>Ascomycota</taxon>
        <taxon>Saccharomycotina</taxon>
        <taxon>Dipodascomycetes</taxon>
        <taxon>Dipodascales</taxon>
        <taxon>Trichomonascaceae</taxon>
        <taxon>Sugiyamaella</taxon>
    </lineage>
</organism>
<feature type="compositionally biased region" description="Acidic residues" evidence="6">
    <location>
        <begin position="92"/>
        <end position="102"/>
    </location>
</feature>
<evidence type="ECO:0000256" key="5">
    <source>
        <dbReference type="RuleBase" id="RU368013"/>
    </source>
</evidence>
<dbReference type="AlphaFoldDB" id="A0A167EEB8"/>
<evidence type="ECO:0000256" key="6">
    <source>
        <dbReference type="SAM" id="MobiDB-lite"/>
    </source>
</evidence>
<feature type="region of interest" description="Disordered" evidence="6">
    <location>
        <begin position="61"/>
        <end position="135"/>
    </location>
</feature>
<evidence type="ECO:0000256" key="2">
    <source>
        <dbReference type="ARBA" id="ARBA00016204"/>
    </source>
</evidence>
<dbReference type="GO" id="GO:0031965">
    <property type="term" value="C:nuclear membrane"/>
    <property type="evidence" value="ECO:0007669"/>
    <property type="project" value="TreeGrafter"/>
</dbReference>
<dbReference type="Pfam" id="PF08559">
    <property type="entry name" value="Cut8"/>
    <property type="match status" value="1"/>
</dbReference>
<dbReference type="GO" id="GO:0070628">
    <property type="term" value="F:proteasome binding"/>
    <property type="evidence" value="ECO:0007669"/>
    <property type="project" value="TreeGrafter"/>
</dbReference>
<keyword evidence="4 5" id="KW-0539">Nucleus</keyword>
<dbReference type="OrthoDB" id="10061064at2759"/>
<dbReference type="GO" id="GO:0071630">
    <property type="term" value="P:nuclear protein quality control by the ubiquitin-proteasome system"/>
    <property type="evidence" value="ECO:0007669"/>
    <property type="project" value="UniProtKB-UniRule"/>
</dbReference>
<dbReference type="GO" id="GO:0015031">
    <property type="term" value="P:protein transport"/>
    <property type="evidence" value="ECO:0007669"/>
    <property type="project" value="UniProtKB-UniRule"/>
</dbReference>
<dbReference type="EMBL" id="CP014502">
    <property type="protein sequence ID" value="ANB13965.1"/>
    <property type="molecule type" value="Genomic_DNA"/>
</dbReference>
<reference evidence="7 8" key="1">
    <citation type="submission" date="2016-02" db="EMBL/GenBank/DDBJ databases">
        <title>Complete genome sequence and transcriptome regulation of the pentose utilising yeast Sugiyamaella lignohabitans.</title>
        <authorList>
            <person name="Bellasio M."/>
            <person name="Peymann A."/>
            <person name="Valli M."/>
            <person name="Sipitzky M."/>
            <person name="Graf A."/>
            <person name="Sauer M."/>
            <person name="Marx H."/>
            <person name="Mattanovich D."/>
        </authorList>
    </citation>
    <scope>NUCLEOTIDE SEQUENCE [LARGE SCALE GENOMIC DNA]</scope>
    <source>
        <strain evidence="7 8">CBS 10342</strain>
    </source>
</reference>
<evidence type="ECO:0000256" key="4">
    <source>
        <dbReference type="ARBA" id="ARBA00023242"/>
    </source>
</evidence>
<dbReference type="KEGG" id="slb:AWJ20_4918"/>
<keyword evidence="5" id="KW-0813">Transport</keyword>
<gene>
    <name evidence="7" type="primary">STS1</name>
    <name evidence="7" type="ORF">AWJ20_4918</name>
</gene>
<evidence type="ECO:0000313" key="8">
    <source>
        <dbReference type="Proteomes" id="UP000189580"/>
    </source>
</evidence>
<name>A0A167EEB8_9ASCO</name>
<dbReference type="PANTHER" id="PTHR28032:SF1">
    <property type="entry name" value="FI02826P"/>
    <property type="match status" value="1"/>
</dbReference>
<comment type="function">
    <text evidence="5">Involved in ubiquitin-mediated protein degradation. Regulatory factor in the ubiquitin/proteasome pathway that controls the turnover of proteasome substrates. Targets proteasomes to the nucleus and facilitates the degradation of nuclear proteins.</text>
</comment>